<keyword evidence="7 11" id="KW-1133">Transmembrane helix</keyword>
<comment type="similarity">
    <text evidence="2">Belongs to the RLP family.</text>
</comment>
<evidence type="ECO:0000256" key="1">
    <source>
        <dbReference type="ARBA" id="ARBA00004251"/>
    </source>
</evidence>
<evidence type="ECO:0000256" key="11">
    <source>
        <dbReference type="SAM" id="Phobius"/>
    </source>
</evidence>
<keyword evidence="3" id="KW-1003">Cell membrane</keyword>
<evidence type="ECO:0000256" key="9">
    <source>
        <dbReference type="ARBA" id="ARBA00023170"/>
    </source>
</evidence>
<keyword evidence="13" id="KW-1185">Reference proteome</keyword>
<keyword evidence="6" id="KW-0677">Repeat</keyword>
<dbReference type="OrthoDB" id="676979at2759"/>
<evidence type="ECO:0000256" key="10">
    <source>
        <dbReference type="ARBA" id="ARBA00023180"/>
    </source>
</evidence>
<name>A0A9Q1GRX2_9CARY</name>
<evidence type="ECO:0000256" key="8">
    <source>
        <dbReference type="ARBA" id="ARBA00023136"/>
    </source>
</evidence>
<protein>
    <submittedName>
        <fullName evidence="12">Uncharacterized protein</fullName>
    </submittedName>
</protein>
<evidence type="ECO:0000256" key="2">
    <source>
        <dbReference type="ARBA" id="ARBA00009592"/>
    </source>
</evidence>
<dbReference type="EMBL" id="JAKOGI010001675">
    <property type="protein sequence ID" value="KAJ8424454.1"/>
    <property type="molecule type" value="Genomic_DNA"/>
</dbReference>
<keyword evidence="4" id="KW-0433">Leucine-rich repeat</keyword>
<sequence length="183" mass="20186">MEPLAEKISRVESSNDKWLERLPSPSNSFTGEILLELKDLANLAVLNLAGNRFSGQILTSLYLCAYLNVSDLHSNQLTRPMPQQLSLQVGLSTFGVSYNKLSGMLPLFIGNLSDNLPRFNALPFQGNKGLYRYPLELYKNKGLSTMATVLIGSGSGLLSLIVSFTVVCVWLKERITAARYAVK</sequence>
<evidence type="ECO:0000313" key="13">
    <source>
        <dbReference type="Proteomes" id="UP001153076"/>
    </source>
</evidence>
<gene>
    <name evidence="12" type="ORF">Cgig2_016221</name>
</gene>
<dbReference type="PANTHER" id="PTHR27004:SF136">
    <property type="entry name" value="RECEPTOR-LIKE PROTEIN 44"/>
    <property type="match status" value="1"/>
</dbReference>
<keyword evidence="5 11" id="KW-0812">Transmembrane</keyword>
<evidence type="ECO:0000256" key="7">
    <source>
        <dbReference type="ARBA" id="ARBA00022989"/>
    </source>
</evidence>
<evidence type="ECO:0000313" key="12">
    <source>
        <dbReference type="EMBL" id="KAJ8424454.1"/>
    </source>
</evidence>
<evidence type="ECO:0000256" key="6">
    <source>
        <dbReference type="ARBA" id="ARBA00022737"/>
    </source>
</evidence>
<dbReference type="InterPro" id="IPR032675">
    <property type="entry name" value="LRR_dom_sf"/>
</dbReference>
<dbReference type="AlphaFoldDB" id="A0A9Q1GRX2"/>
<dbReference type="SUPFAM" id="SSF52058">
    <property type="entry name" value="L domain-like"/>
    <property type="match status" value="1"/>
</dbReference>
<dbReference type="Pfam" id="PF00560">
    <property type="entry name" value="LRR_1"/>
    <property type="match status" value="1"/>
</dbReference>
<proteinExistence type="inferred from homology"/>
<organism evidence="12 13">
    <name type="scientific">Carnegiea gigantea</name>
    <dbReference type="NCBI Taxonomy" id="171969"/>
    <lineage>
        <taxon>Eukaryota</taxon>
        <taxon>Viridiplantae</taxon>
        <taxon>Streptophyta</taxon>
        <taxon>Embryophyta</taxon>
        <taxon>Tracheophyta</taxon>
        <taxon>Spermatophyta</taxon>
        <taxon>Magnoliopsida</taxon>
        <taxon>eudicotyledons</taxon>
        <taxon>Gunneridae</taxon>
        <taxon>Pentapetalae</taxon>
        <taxon>Caryophyllales</taxon>
        <taxon>Cactineae</taxon>
        <taxon>Cactaceae</taxon>
        <taxon>Cactoideae</taxon>
        <taxon>Echinocereeae</taxon>
        <taxon>Carnegiea</taxon>
    </lineage>
</organism>
<dbReference type="InterPro" id="IPR001611">
    <property type="entry name" value="Leu-rich_rpt"/>
</dbReference>
<evidence type="ECO:0000256" key="5">
    <source>
        <dbReference type="ARBA" id="ARBA00022692"/>
    </source>
</evidence>
<keyword evidence="10" id="KW-0325">Glycoprotein</keyword>
<reference evidence="12" key="1">
    <citation type="submission" date="2022-04" db="EMBL/GenBank/DDBJ databases">
        <title>Carnegiea gigantea Genome sequencing and assembly v2.</title>
        <authorList>
            <person name="Copetti D."/>
            <person name="Sanderson M.J."/>
            <person name="Burquez A."/>
            <person name="Wojciechowski M.F."/>
        </authorList>
    </citation>
    <scope>NUCLEOTIDE SEQUENCE</scope>
    <source>
        <strain evidence="12">SGP5-SGP5p</strain>
        <tissue evidence="12">Aerial part</tissue>
    </source>
</reference>
<dbReference type="GO" id="GO:0005886">
    <property type="term" value="C:plasma membrane"/>
    <property type="evidence" value="ECO:0007669"/>
    <property type="project" value="UniProtKB-SubCell"/>
</dbReference>
<keyword evidence="9" id="KW-0675">Receptor</keyword>
<dbReference type="Gene3D" id="3.80.10.10">
    <property type="entry name" value="Ribonuclease Inhibitor"/>
    <property type="match status" value="1"/>
</dbReference>
<comment type="subcellular location">
    <subcellularLocation>
        <location evidence="1">Cell membrane</location>
        <topology evidence="1">Single-pass type I membrane protein</topology>
    </subcellularLocation>
</comment>
<accession>A0A9Q1GRX2</accession>
<evidence type="ECO:0000256" key="4">
    <source>
        <dbReference type="ARBA" id="ARBA00022614"/>
    </source>
</evidence>
<dbReference type="PANTHER" id="PTHR27004">
    <property type="entry name" value="RECEPTOR-LIKE PROTEIN 12 ISOFORM X1"/>
    <property type="match status" value="1"/>
</dbReference>
<feature type="transmembrane region" description="Helical" evidence="11">
    <location>
        <begin position="149"/>
        <end position="171"/>
    </location>
</feature>
<evidence type="ECO:0000256" key="3">
    <source>
        <dbReference type="ARBA" id="ARBA00022475"/>
    </source>
</evidence>
<comment type="caution">
    <text evidence="12">The sequence shown here is derived from an EMBL/GenBank/DDBJ whole genome shotgun (WGS) entry which is preliminary data.</text>
</comment>
<keyword evidence="8 11" id="KW-0472">Membrane</keyword>
<dbReference type="Proteomes" id="UP001153076">
    <property type="component" value="Unassembled WGS sequence"/>
</dbReference>